<keyword evidence="6" id="KW-1185">Reference proteome</keyword>
<evidence type="ECO:0000256" key="3">
    <source>
        <dbReference type="SAM" id="MobiDB-lite"/>
    </source>
</evidence>
<gene>
    <name evidence="5" type="ORF">GP475_01345</name>
</gene>
<organism evidence="5 6">
    <name type="scientific">Corynebacterium poyangense</name>
    <dbReference type="NCBI Taxonomy" id="2684405"/>
    <lineage>
        <taxon>Bacteria</taxon>
        <taxon>Bacillati</taxon>
        <taxon>Actinomycetota</taxon>
        <taxon>Actinomycetes</taxon>
        <taxon>Mycobacteriales</taxon>
        <taxon>Corynebacteriaceae</taxon>
        <taxon>Corynebacterium</taxon>
    </lineage>
</organism>
<dbReference type="InterPro" id="IPR004089">
    <property type="entry name" value="MCPsignal_dom"/>
</dbReference>
<evidence type="ECO:0000313" key="6">
    <source>
        <dbReference type="Proteomes" id="UP000516320"/>
    </source>
</evidence>
<evidence type="ECO:0000256" key="2">
    <source>
        <dbReference type="SAM" id="Coils"/>
    </source>
</evidence>
<evidence type="ECO:0000256" key="1">
    <source>
        <dbReference type="PROSITE-ProRule" id="PRU00284"/>
    </source>
</evidence>
<dbReference type="EMBL" id="CP046884">
    <property type="protein sequence ID" value="QNQ89422.1"/>
    <property type="molecule type" value="Genomic_DNA"/>
</dbReference>
<keyword evidence="2" id="KW-0175">Coiled coil</keyword>
<protein>
    <recommendedName>
        <fullName evidence="4">Methyl-accepting transducer domain-containing protein</fullName>
    </recommendedName>
</protein>
<feature type="coiled-coil region" evidence="2">
    <location>
        <begin position="792"/>
        <end position="819"/>
    </location>
</feature>
<dbReference type="Pfam" id="PF12639">
    <property type="entry name" value="Colicin-DNase"/>
    <property type="match status" value="1"/>
</dbReference>
<feature type="domain" description="Methyl-accepting transducer" evidence="4">
    <location>
        <begin position="365"/>
        <end position="552"/>
    </location>
</feature>
<sequence length="1293" mass="139543">MLRRKIRVTAVAVVTVLAVIFSDSYAALVARADEENHQLSELQAQERREALVALLQSGLPVSAAVARETLLGGEEAVKRFAEEGTKDDVLAEDLRELLTLLGQVVGEETNQEIARLISQGDVNSMVQFLEGGWQEFQAKDDRKTAWLATQAPEGSVEKQRAEEALRNGSSEAVQEFAAQGLYEAKAHDQRIRVWKLIQDGPPEVQSAATVAVQQGSQEAIEDFLRFGYPAALLHAEESLTMGQLVEEANVQSELAWEGASMAQQQAERAARAVEAARIATERARDEALRAQEAERRGAEAAEQAGRLARRTGFLADQAVAAAREARSALQMTVSALMRAQAAATRAQQAASSAAYYASAAGRDASFAAQARQAAEAARSAQDAVKGAAYNMDLANQALNAARSAGQSAGSAAANADQAAGAASQAASAAGEAGQAAAEAQAGAAQAQAAAGRARSAANEIDHLVSQIAGLVEETKKAAEEAGIHAERAAEAAEEAARQAGNAEWFATVAGDYAAQADKAAERLDELVQLGQTTRDTAEAAYNGLVEAERDVQLARSEAARQQEEQKKGIEDEKKRKLDEVEQDIKRLRTGELKADDAQAVEIMVNAAEFGKPTMKEAAGVALSGGSEDIQKFIDEDLSDVYYQQRVGELASLMESAPEEDIRLKAEGMWYEDLETIEEFLDVEVPGLQIPRLRQEAFELRDRGGEEVRVAADQALVKGSFEELDGFINGGGFEEALRKDQLKNAYEVLDTGTPLVKVYAEAAIRGDSNALNRFYYVGRHEAQRLDDVHSSHVARMQANLDRMEAQAAKAHEDASRAQEAYQHARGSAEQARNYAHKAEEYAGVARQAYERAQEHVTTASQAYDVARGHQKRAHDAAAQAEADARQAASNADQAVAQKAVAEQAASQAAASAQEARGYALQAENDAAVAGEVAQEAYIFAQNLELEERQQAALAAAEEGDSTAEASVLEVVRNEIGPEALDLILELVGINDLRRCVGGDVGACLMSVVGLIPVGKIGNLLMKSSKIARAVSRLTSAAGRIASKWKESRIARAAAKHAKHSPACSVPIAQGSKEESVLKFEVVAKPGASLVEDRSGPPAWNSSFNIQLAADCIPATVVRTRKGHAVINGKYAGRHLVKVVPNWEPPHVGKLREVKTFYSKFGFPDVKDMIFRPEKHGVEAKNIVRIEPSKTRFTDNKRADELAGIDRAFRKKHNLVWHHTEEEGVLVLVHKEPHDAFRHTGGFYLWGGKYRRLPKEVQKKHQFDCPINPAGTFLGDAVRQLPRPTTLVACRSWNP</sequence>
<feature type="coiled-coil region" evidence="2">
    <location>
        <begin position="266"/>
        <end position="310"/>
    </location>
</feature>
<accession>A0A7H0SLJ7</accession>
<evidence type="ECO:0000259" key="4">
    <source>
        <dbReference type="PROSITE" id="PS50111"/>
    </source>
</evidence>
<dbReference type="InterPro" id="IPR005506">
    <property type="entry name" value="DUF312_ALF"/>
</dbReference>
<dbReference type="KEGG" id="cpoy:GP475_01345"/>
<reference evidence="5 6" key="1">
    <citation type="submission" date="2019-12" db="EMBL/GenBank/DDBJ databases">
        <title>Corynebacterium sp. nov., isolated from feces of the Anser Albifrons in China.</title>
        <authorList>
            <person name="Liu Q."/>
        </authorList>
    </citation>
    <scope>NUCLEOTIDE SEQUENCE [LARGE SCALE GENOMIC DNA]</scope>
    <source>
        <strain evidence="5 6">4H37-19</strain>
    </source>
</reference>
<feature type="region of interest" description="Disordered" evidence="3">
    <location>
        <begin position="555"/>
        <end position="574"/>
    </location>
</feature>
<dbReference type="PANTHER" id="PTHR48125:SF10">
    <property type="entry name" value="OS12G0136300 PROTEIN"/>
    <property type="match status" value="1"/>
</dbReference>
<keyword evidence="1" id="KW-0807">Transducer</keyword>
<name>A0A7H0SLJ7_9CORY</name>
<dbReference type="Proteomes" id="UP000516320">
    <property type="component" value="Chromosome"/>
</dbReference>
<dbReference type="PANTHER" id="PTHR48125">
    <property type="entry name" value="LP07818P1"/>
    <property type="match status" value="1"/>
</dbReference>
<evidence type="ECO:0000313" key="5">
    <source>
        <dbReference type="EMBL" id="QNQ89422.1"/>
    </source>
</evidence>
<dbReference type="RefSeq" id="WP_187974878.1">
    <property type="nucleotide sequence ID" value="NZ_CP046884.1"/>
</dbReference>
<proteinExistence type="predicted"/>
<dbReference type="GO" id="GO:0016020">
    <property type="term" value="C:membrane"/>
    <property type="evidence" value="ECO:0007669"/>
    <property type="project" value="InterPro"/>
</dbReference>
<dbReference type="Pfam" id="PF03752">
    <property type="entry name" value="ALF"/>
    <property type="match status" value="1"/>
</dbReference>
<dbReference type="GO" id="GO:0007165">
    <property type="term" value="P:signal transduction"/>
    <property type="evidence" value="ECO:0007669"/>
    <property type="project" value="UniProtKB-KW"/>
</dbReference>
<dbReference type="PROSITE" id="PS50111">
    <property type="entry name" value="CHEMOTAXIS_TRANSDUC_2"/>
    <property type="match status" value="1"/>
</dbReference>